<evidence type="ECO:0000259" key="1">
    <source>
        <dbReference type="Pfam" id="PF03819"/>
    </source>
</evidence>
<protein>
    <submittedName>
        <fullName evidence="2">Nucleoside triphosphate pyrophosphohydrolase</fullName>
        <ecNumber evidence="2">3.6.1.9</ecNumber>
    </submittedName>
</protein>
<dbReference type="GO" id="GO:0046047">
    <property type="term" value="P:TTP catabolic process"/>
    <property type="evidence" value="ECO:0007669"/>
    <property type="project" value="TreeGrafter"/>
</dbReference>
<dbReference type="EC" id="3.6.1.9" evidence="2"/>
<dbReference type="GO" id="GO:0046052">
    <property type="term" value="P:UTP catabolic process"/>
    <property type="evidence" value="ECO:0007669"/>
    <property type="project" value="TreeGrafter"/>
</dbReference>
<dbReference type="OrthoDB" id="9808939at2"/>
<evidence type="ECO:0000313" key="3">
    <source>
        <dbReference type="Proteomes" id="UP000290759"/>
    </source>
</evidence>
<keyword evidence="3" id="KW-1185">Reference proteome</keyword>
<dbReference type="GO" id="GO:0047429">
    <property type="term" value="F:nucleoside triphosphate diphosphatase activity"/>
    <property type="evidence" value="ECO:0007669"/>
    <property type="project" value="UniProtKB-EC"/>
</dbReference>
<dbReference type="InterPro" id="IPR004518">
    <property type="entry name" value="MazG-like_dom"/>
</dbReference>
<feature type="domain" description="NTP pyrophosphohydrolase MazG-like" evidence="1">
    <location>
        <begin position="30"/>
        <end position="103"/>
    </location>
</feature>
<dbReference type="FunFam" id="1.10.287.1080:FF:000001">
    <property type="entry name" value="Nucleoside triphosphate pyrophosphohydrolase"/>
    <property type="match status" value="1"/>
</dbReference>
<sequence length="273" mass="29709">MTPSRDIARLIEIMAALRHPDTGCSWDLAQSFASVAPFAIEEAYEVADAVERGDREDLREELGDLLLQVVFQARIAEEEGSFDFGGVVQAITAKLVRRHPHIFGDRRDLTPEEVKAAWGRIKAEEKAERAERERRAGAGQGTQGLLSAVGSGLAPLPRAVKLQQRAGTVGFDWNDPRAVLDKIREEADEVEAALGDRDAVAGEIGDLLFAVANLARHAGVDPEAALHGANRKFERRFGHIERTLASRGSSLQEAGLDAMEALWNEAKGLEASN</sequence>
<dbReference type="GO" id="GO:0046076">
    <property type="term" value="P:dTTP catabolic process"/>
    <property type="evidence" value="ECO:0007669"/>
    <property type="project" value="TreeGrafter"/>
</dbReference>
<keyword evidence="2" id="KW-0378">Hydrolase</keyword>
<dbReference type="PANTHER" id="PTHR30522:SF0">
    <property type="entry name" value="NUCLEOSIDE TRIPHOSPHATE PYROPHOSPHOHYDROLASE"/>
    <property type="match status" value="1"/>
</dbReference>
<dbReference type="NCBIfam" id="TIGR00444">
    <property type="entry name" value="mazG"/>
    <property type="match status" value="1"/>
</dbReference>
<dbReference type="Gene3D" id="1.10.287.1080">
    <property type="entry name" value="MazG-like"/>
    <property type="match status" value="2"/>
</dbReference>
<comment type="caution">
    <text evidence="2">The sequence shown here is derived from an EMBL/GenBank/DDBJ whole genome shotgun (WGS) entry which is preliminary data.</text>
</comment>
<dbReference type="GO" id="GO:0006950">
    <property type="term" value="P:response to stress"/>
    <property type="evidence" value="ECO:0007669"/>
    <property type="project" value="UniProtKB-ARBA"/>
</dbReference>
<accession>A0A4Q2U5B1</accession>
<dbReference type="AlphaFoldDB" id="A0A4Q2U5B1"/>
<dbReference type="GO" id="GO:0046061">
    <property type="term" value="P:dATP catabolic process"/>
    <property type="evidence" value="ECO:0007669"/>
    <property type="project" value="TreeGrafter"/>
</dbReference>
<dbReference type="RefSeq" id="WP_129226647.1">
    <property type="nucleotide sequence ID" value="NZ_QYBB01000011.1"/>
</dbReference>
<reference evidence="2 3" key="1">
    <citation type="submission" date="2018-12" db="EMBL/GenBank/DDBJ databases">
        <authorList>
            <person name="Grouzdev D.S."/>
            <person name="Krutkina M.S."/>
        </authorList>
    </citation>
    <scope>NUCLEOTIDE SEQUENCE [LARGE SCALE GENOMIC DNA]</scope>
    <source>
        <strain evidence="2 3">RmlP026</strain>
    </source>
</reference>
<dbReference type="Proteomes" id="UP000290759">
    <property type="component" value="Unassembled WGS sequence"/>
</dbReference>
<dbReference type="GO" id="GO:0046081">
    <property type="term" value="P:dUTP catabolic process"/>
    <property type="evidence" value="ECO:0007669"/>
    <property type="project" value="TreeGrafter"/>
</dbReference>
<reference evidence="2 3" key="2">
    <citation type="submission" date="2019-02" db="EMBL/GenBank/DDBJ databases">
        <title>'Lichenibacterium ramalinii' gen. nov. sp. nov., 'Lichenibacterium minor' gen. nov. sp. nov.</title>
        <authorList>
            <person name="Pankratov T."/>
        </authorList>
    </citation>
    <scope>NUCLEOTIDE SEQUENCE [LARGE SCALE GENOMIC DNA]</scope>
    <source>
        <strain evidence="2 3">RmlP026</strain>
    </source>
</reference>
<dbReference type="NCBIfam" id="NF007113">
    <property type="entry name" value="PRK09562.1"/>
    <property type="match status" value="1"/>
</dbReference>
<organism evidence="2 3">
    <name type="scientific">Lichenibacterium minor</name>
    <dbReference type="NCBI Taxonomy" id="2316528"/>
    <lineage>
        <taxon>Bacteria</taxon>
        <taxon>Pseudomonadati</taxon>
        <taxon>Pseudomonadota</taxon>
        <taxon>Alphaproteobacteria</taxon>
        <taxon>Hyphomicrobiales</taxon>
        <taxon>Lichenihabitantaceae</taxon>
        <taxon>Lichenibacterium</taxon>
    </lineage>
</organism>
<dbReference type="PANTHER" id="PTHR30522">
    <property type="entry name" value="NUCLEOSIDE TRIPHOSPHATE PYROPHOSPHOHYDROLASE"/>
    <property type="match status" value="1"/>
</dbReference>
<dbReference type="CDD" id="cd11529">
    <property type="entry name" value="NTP-PPase_MazG_Cterm"/>
    <property type="match status" value="1"/>
</dbReference>
<dbReference type="InterPro" id="IPR011551">
    <property type="entry name" value="NTP_PyrPHydrolase_MazG"/>
</dbReference>
<proteinExistence type="predicted"/>
<dbReference type="Pfam" id="PF03819">
    <property type="entry name" value="MazG"/>
    <property type="match status" value="1"/>
</dbReference>
<dbReference type="CDD" id="cd11528">
    <property type="entry name" value="NTP-PPase_MazG_Nterm"/>
    <property type="match status" value="1"/>
</dbReference>
<dbReference type="InterPro" id="IPR048015">
    <property type="entry name" value="NTP-PPase_MazG-like_N"/>
</dbReference>
<gene>
    <name evidence="2" type="ORF">D3273_11540</name>
</gene>
<dbReference type="InterPro" id="IPR021130">
    <property type="entry name" value="PRib-ATP_PPHydrolase-like"/>
</dbReference>
<dbReference type="Pfam" id="PF01503">
    <property type="entry name" value="PRA-PH"/>
    <property type="match status" value="1"/>
</dbReference>
<evidence type="ECO:0000313" key="2">
    <source>
        <dbReference type="EMBL" id="RYC31763.1"/>
    </source>
</evidence>
<dbReference type="GO" id="GO:0006203">
    <property type="term" value="P:dGTP catabolic process"/>
    <property type="evidence" value="ECO:0007669"/>
    <property type="project" value="TreeGrafter"/>
</dbReference>
<name>A0A4Q2U5B1_9HYPH</name>
<dbReference type="EMBL" id="QYBB01000011">
    <property type="protein sequence ID" value="RYC31763.1"/>
    <property type="molecule type" value="Genomic_DNA"/>
</dbReference>
<dbReference type="InterPro" id="IPR048011">
    <property type="entry name" value="NTP-PPase_MazG-like_C"/>
</dbReference>
<dbReference type="SUPFAM" id="SSF101386">
    <property type="entry name" value="all-alpha NTP pyrophosphatases"/>
    <property type="match status" value="2"/>
</dbReference>